<evidence type="ECO:0008006" key="3">
    <source>
        <dbReference type="Google" id="ProtNLM"/>
    </source>
</evidence>
<gene>
    <name evidence="1" type="ORF">McpCs1_11890</name>
</gene>
<accession>A0AAE4SCH9</accession>
<comment type="caution">
    <text evidence="1">The sequence shown here is derived from an EMBL/GenBank/DDBJ whole genome shotgun (WGS) entry which is preliminary data.</text>
</comment>
<dbReference type="RefSeq" id="WP_338096318.1">
    <property type="nucleotide sequence ID" value="NZ_JAWDKB010000004.1"/>
</dbReference>
<evidence type="ECO:0000313" key="1">
    <source>
        <dbReference type="EMBL" id="MDV0443808.1"/>
    </source>
</evidence>
<name>A0AAE4SCH9_9EURY</name>
<dbReference type="Pfam" id="PF03692">
    <property type="entry name" value="CxxCxxCC"/>
    <property type="match status" value="1"/>
</dbReference>
<dbReference type="InterPro" id="IPR005358">
    <property type="entry name" value="Puta_zinc/iron-chelating_dom"/>
</dbReference>
<sequence>MDEIALIRTCVEEAGFHCLCCSACCSGDNNEVMVSPPEIQTIMDAVDLAWNEIVEPYPEWITETDARITFGWVIRRSADSNCIFLKNNRCTIYQNRPHICRTYPFMLDDTEFIISECPGCKAKEKTKDAEEITKDLLRRRDAEDEEFSLTQKQYQKHSIISGSTIVFDSRGAHLITIPPEKL</sequence>
<proteinExistence type="predicted"/>
<organism evidence="1 2">
    <name type="scientific">Methanorbis rubei</name>
    <dbReference type="NCBI Taxonomy" id="3028300"/>
    <lineage>
        <taxon>Archaea</taxon>
        <taxon>Methanobacteriati</taxon>
        <taxon>Methanobacteriota</taxon>
        <taxon>Stenosarchaea group</taxon>
        <taxon>Methanomicrobia</taxon>
        <taxon>Methanomicrobiales</taxon>
        <taxon>Methanocorpusculaceae</taxon>
        <taxon>Methanorbis</taxon>
    </lineage>
</organism>
<reference evidence="1 2" key="1">
    <citation type="submission" date="2023-06" db="EMBL/GenBank/DDBJ databases">
        <title>Genome sequence of Methancorpusculaceae sp. Cs1.</title>
        <authorList>
            <person name="Protasov E."/>
            <person name="Platt K."/>
            <person name="Poehlein A."/>
            <person name="Daniel R."/>
            <person name="Brune A."/>
        </authorList>
    </citation>
    <scope>NUCLEOTIDE SEQUENCE [LARGE SCALE GENOMIC DNA]</scope>
    <source>
        <strain evidence="1 2">Cs1</strain>
    </source>
</reference>
<keyword evidence="2" id="KW-1185">Reference proteome</keyword>
<dbReference type="AlphaFoldDB" id="A0AAE4SCH9"/>
<dbReference type="Proteomes" id="UP001283212">
    <property type="component" value="Unassembled WGS sequence"/>
</dbReference>
<dbReference type="PANTHER" id="PTHR35866:SF1">
    <property type="entry name" value="YKGJ FAMILY CYSTEINE CLUSTER PROTEIN"/>
    <property type="match status" value="1"/>
</dbReference>
<dbReference type="PANTHER" id="PTHR35866">
    <property type="entry name" value="PUTATIVE-RELATED"/>
    <property type="match status" value="1"/>
</dbReference>
<evidence type="ECO:0000313" key="2">
    <source>
        <dbReference type="Proteomes" id="UP001283212"/>
    </source>
</evidence>
<protein>
    <recommendedName>
        <fullName evidence="3">YkgJ family cysteine cluster protein</fullName>
    </recommendedName>
</protein>
<dbReference type="EMBL" id="JAWDKB010000004">
    <property type="protein sequence ID" value="MDV0443808.1"/>
    <property type="molecule type" value="Genomic_DNA"/>
</dbReference>